<dbReference type="EMBL" id="MU005769">
    <property type="protein sequence ID" value="KAF2710106.1"/>
    <property type="molecule type" value="Genomic_DNA"/>
</dbReference>
<accession>A0A6G1KB54</accession>
<proteinExistence type="predicted"/>
<dbReference type="Pfam" id="PF11913">
    <property type="entry name" value="DUF3431"/>
    <property type="match status" value="1"/>
</dbReference>
<sequence>MENSTTYGYKNHDVPSVIVERCCAQFAVSRAQVLRRAKEEYTTYYQWLIETPLVDYISGRVFEYLWHVIFGCPES</sequence>
<reference evidence="1" key="1">
    <citation type="journal article" date="2020" name="Stud. Mycol.">
        <title>101 Dothideomycetes genomes: a test case for predicting lifestyles and emergence of pathogens.</title>
        <authorList>
            <person name="Haridas S."/>
            <person name="Albert R."/>
            <person name="Binder M."/>
            <person name="Bloem J."/>
            <person name="Labutti K."/>
            <person name="Salamov A."/>
            <person name="Andreopoulos B."/>
            <person name="Baker S."/>
            <person name="Barry K."/>
            <person name="Bills G."/>
            <person name="Bluhm B."/>
            <person name="Cannon C."/>
            <person name="Castanera R."/>
            <person name="Culley D."/>
            <person name="Daum C."/>
            <person name="Ezra D."/>
            <person name="Gonzalez J."/>
            <person name="Henrissat B."/>
            <person name="Kuo A."/>
            <person name="Liang C."/>
            <person name="Lipzen A."/>
            <person name="Lutzoni F."/>
            <person name="Magnuson J."/>
            <person name="Mondo S."/>
            <person name="Nolan M."/>
            <person name="Ohm R."/>
            <person name="Pangilinan J."/>
            <person name="Park H.-J."/>
            <person name="Ramirez L."/>
            <person name="Alfaro M."/>
            <person name="Sun H."/>
            <person name="Tritt A."/>
            <person name="Yoshinaga Y."/>
            <person name="Zwiers L.-H."/>
            <person name="Turgeon B."/>
            <person name="Goodwin S."/>
            <person name="Spatafora J."/>
            <person name="Crous P."/>
            <person name="Grigoriev I."/>
        </authorList>
    </citation>
    <scope>NUCLEOTIDE SEQUENCE</scope>
    <source>
        <strain evidence="1">CBS 279.74</strain>
    </source>
</reference>
<dbReference type="PANTHER" id="PTHR37490:SF2">
    <property type="match status" value="1"/>
</dbReference>
<dbReference type="Proteomes" id="UP000799428">
    <property type="component" value="Unassembled WGS sequence"/>
</dbReference>
<gene>
    <name evidence="1" type="ORF">K504DRAFT_533098</name>
</gene>
<dbReference type="AlphaFoldDB" id="A0A6G1KB54"/>
<dbReference type="OrthoDB" id="426718at2759"/>
<evidence type="ECO:0000313" key="1">
    <source>
        <dbReference type="EMBL" id="KAF2710106.1"/>
    </source>
</evidence>
<organism evidence="1 2">
    <name type="scientific">Pleomassaria siparia CBS 279.74</name>
    <dbReference type="NCBI Taxonomy" id="1314801"/>
    <lineage>
        <taxon>Eukaryota</taxon>
        <taxon>Fungi</taxon>
        <taxon>Dikarya</taxon>
        <taxon>Ascomycota</taxon>
        <taxon>Pezizomycotina</taxon>
        <taxon>Dothideomycetes</taxon>
        <taxon>Pleosporomycetidae</taxon>
        <taxon>Pleosporales</taxon>
        <taxon>Pleomassariaceae</taxon>
        <taxon>Pleomassaria</taxon>
    </lineage>
</organism>
<keyword evidence="2" id="KW-1185">Reference proteome</keyword>
<evidence type="ECO:0000313" key="2">
    <source>
        <dbReference type="Proteomes" id="UP000799428"/>
    </source>
</evidence>
<protein>
    <submittedName>
        <fullName evidence="1">Uncharacterized protein</fullName>
    </submittedName>
</protein>
<dbReference type="InterPro" id="IPR021838">
    <property type="entry name" value="DUF3431"/>
</dbReference>
<name>A0A6G1KB54_9PLEO</name>
<dbReference type="PANTHER" id="PTHR37490">
    <property type="entry name" value="EXPRESSED PROTEIN"/>
    <property type="match status" value="1"/>
</dbReference>